<evidence type="ECO:0000313" key="8">
    <source>
        <dbReference type="EMBL" id="SMF93838.1"/>
    </source>
</evidence>
<gene>
    <name evidence="8" type="ORF">SAMN02949497_1130</name>
</gene>
<organism evidence="8 9">
    <name type="scientific">Methylomagnum ishizawai</name>
    <dbReference type="NCBI Taxonomy" id="1760988"/>
    <lineage>
        <taxon>Bacteria</taxon>
        <taxon>Pseudomonadati</taxon>
        <taxon>Pseudomonadota</taxon>
        <taxon>Gammaproteobacteria</taxon>
        <taxon>Methylococcales</taxon>
        <taxon>Methylococcaceae</taxon>
        <taxon>Methylomagnum</taxon>
    </lineage>
</organism>
<proteinExistence type="predicted"/>
<comment type="catalytic activity">
    <reaction evidence="6">
        <text>2 D-glyceraldehyde 3-phosphate = 4-(hydroxymethyl)-2-furancarboxaldehyde phosphate + phosphate + 2 H2O</text>
        <dbReference type="Rhea" id="RHEA:43536"/>
        <dbReference type="ChEBI" id="CHEBI:15377"/>
        <dbReference type="ChEBI" id="CHEBI:43474"/>
        <dbReference type="ChEBI" id="CHEBI:59776"/>
        <dbReference type="ChEBI" id="CHEBI:83407"/>
        <dbReference type="EC" id="4.2.3.153"/>
    </reaction>
</comment>
<dbReference type="Pfam" id="PF04476">
    <property type="entry name" value="4HFCP_synth"/>
    <property type="match status" value="1"/>
</dbReference>
<evidence type="ECO:0000313" key="9">
    <source>
        <dbReference type="Proteomes" id="UP000192923"/>
    </source>
</evidence>
<keyword evidence="4" id="KW-0704">Schiff base</keyword>
<evidence type="ECO:0000256" key="7">
    <source>
        <dbReference type="PIRSR" id="PIRSR015957-1"/>
    </source>
</evidence>
<dbReference type="RefSeq" id="WP_085210712.1">
    <property type="nucleotide sequence ID" value="NZ_FXAM01000001.1"/>
</dbReference>
<evidence type="ECO:0000256" key="3">
    <source>
        <dbReference type="ARBA" id="ARBA00023239"/>
    </source>
</evidence>
<evidence type="ECO:0000256" key="2">
    <source>
        <dbReference type="ARBA" id="ARBA00012553"/>
    </source>
</evidence>
<dbReference type="InterPro" id="IPR007565">
    <property type="entry name" value="4HFCP_synth"/>
</dbReference>
<dbReference type="STRING" id="1760988.SAMN02949497_1130"/>
<protein>
    <recommendedName>
        <fullName evidence="2">(5-formylfuran-3-yl)methyl phosphate synthase</fullName>
        <ecNumber evidence="2">4.2.3.153</ecNumber>
    </recommendedName>
    <alternativeName>
        <fullName evidence="5">4-(hydroxymethyl)-2-furancarboxaldehyde-phosphate synthase</fullName>
    </alternativeName>
</protein>
<dbReference type="GO" id="GO:0016829">
    <property type="term" value="F:lyase activity"/>
    <property type="evidence" value="ECO:0007669"/>
    <property type="project" value="UniProtKB-KW"/>
</dbReference>
<keyword evidence="9" id="KW-1185">Reference proteome</keyword>
<sequence length="225" mass="23010">MTGMLASVASLDEARLIAGLGVDIIDLKQPAAGALGALPVADVARIVAEFGEHHTLSATVGDLPMAAEHVVPAVAAMAATGVDYVKIGFFPGGDWAGVIEALRPHTAAGGRLVAVLFGDGGPELAWVARLAEAGFAGAMLDTADKSRGSLRTVCEPGFLRGFVAETRRHGLLCGLAGSLRAVDIAPLRALGPDYLGFRGALCGGNRVGTLDVDATRRIIDQVHAP</sequence>
<name>A0A1Y6CTA4_9GAMM</name>
<accession>A0A1Y6CTA4</accession>
<evidence type="ECO:0000256" key="1">
    <source>
        <dbReference type="ARBA" id="ARBA00003810"/>
    </source>
</evidence>
<evidence type="ECO:0000256" key="4">
    <source>
        <dbReference type="ARBA" id="ARBA00023270"/>
    </source>
</evidence>
<dbReference type="EC" id="4.2.3.153" evidence="2"/>
<comment type="function">
    <text evidence="1">Catalyzes the formation of 4-(hydroxymethyl)-2-furancarboxaldehyde phosphate (4-HFC-P) from two molecules of glyceraldehyde-3-P (GA-3-P).</text>
</comment>
<evidence type="ECO:0000256" key="6">
    <source>
        <dbReference type="ARBA" id="ARBA00047628"/>
    </source>
</evidence>
<reference evidence="8 9" key="1">
    <citation type="submission" date="2016-12" db="EMBL/GenBank/DDBJ databases">
        <authorList>
            <person name="Song W.-J."/>
            <person name="Kurnit D.M."/>
        </authorList>
    </citation>
    <scope>NUCLEOTIDE SEQUENCE [LARGE SCALE GENOMIC DNA]</scope>
    <source>
        <strain evidence="8 9">175</strain>
    </source>
</reference>
<dbReference type="EMBL" id="FXAM01000001">
    <property type="protein sequence ID" value="SMF93838.1"/>
    <property type="molecule type" value="Genomic_DNA"/>
</dbReference>
<dbReference type="OrthoDB" id="2111523at2"/>
<feature type="active site" description="Schiff-base intermediate with substrate" evidence="7">
    <location>
        <position position="28"/>
    </location>
</feature>
<dbReference type="Proteomes" id="UP000192923">
    <property type="component" value="Unassembled WGS sequence"/>
</dbReference>
<dbReference type="AlphaFoldDB" id="A0A1Y6CTA4"/>
<dbReference type="PIRSF" id="PIRSF015957">
    <property type="entry name" value="UCP015957"/>
    <property type="match status" value="1"/>
</dbReference>
<keyword evidence="3" id="KW-0456">Lyase</keyword>
<feature type="active site" description="Proton acceptor" evidence="7">
    <location>
        <position position="86"/>
    </location>
</feature>
<evidence type="ECO:0000256" key="5">
    <source>
        <dbReference type="ARBA" id="ARBA00032523"/>
    </source>
</evidence>